<dbReference type="InterPro" id="IPR025963">
    <property type="entry name" value="FLgD_Tudor"/>
</dbReference>
<evidence type="ECO:0000256" key="1">
    <source>
        <dbReference type="ARBA" id="ARBA00010577"/>
    </source>
</evidence>
<dbReference type="Proteomes" id="UP000483379">
    <property type="component" value="Unassembled WGS sequence"/>
</dbReference>
<dbReference type="GO" id="GO:0044781">
    <property type="term" value="P:bacterial-type flagellum organization"/>
    <property type="evidence" value="ECO:0007669"/>
    <property type="project" value="UniProtKB-UniRule"/>
</dbReference>
<feature type="domain" description="FlgD Tudor-like" evidence="7">
    <location>
        <begin position="86"/>
        <end position="221"/>
    </location>
</feature>
<evidence type="ECO:0000313" key="9">
    <source>
        <dbReference type="Proteomes" id="UP000483379"/>
    </source>
</evidence>
<dbReference type="Pfam" id="PF03963">
    <property type="entry name" value="FlgD"/>
    <property type="match status" value="1"/>
</dbReference>
<dbReference type="RefSeq" id="WP_164450569.1">
    <property type="nucleotide sequence ID" value="NZ_JAAIJQ010000002.1"/>
</dbReference>
<name>A0A6M0JSM3_9GAMM</name>
<comment type="caution">
    <text evidence="8">The sequence shown here is derived from an EMBL/GenBank/DDBJ whole genome shotgun (WGS) entry which is preliminary data.</text>
</comment>
<comment type="function">
    <text evidence="4 5">Required for flagellar hook formation. May act as a scaffolding protein.</text>
</comment>
<protein>
    <recommendedName>
        <fullName evidence="2 5">Basal-body rod modification protein FlgD</fullName>
    </recommendedName>
</protein>
<evidence type="ECO:0000256" key="4">
    <source>
        <dbReference type="ARBA" id="ARBA00024746"/>
    </source>
</evidence>
<reference evidence="8 9" key="1">
    <citation type="submission" date="2020-02" db="EMBL/GenBank/DDBJ databases">
        <title>Genome sequences of Thiorhodococcus mannitoliphagus and Thiorhodococcus minor, purple sulfur photosynthetic bacteria in the gammaproteobacterial family, Chromatiaceae.</title>
        <authorList>
            <person name="Aviles F.A."/>
            <person name="Meyer T.E."/>
            <person name="Kyndt J.A."/>
        </authorList>
    </citation>
    <scope>NUCLEOTIDE SEQUENCE [LARGE SCALE GENOMIC DNA]</scope>
    <source>
        <strain evidence="8 9">DSM 11518</strain>
    </source>
</reference>
<sequence>MTQFNSDAISSLGLTGYGSATTETNDNSLGQDDFLNLMITQLKNQDPTDPVKNEDFVAQLAQFSTVSGIEELSASFDELSTTLSQNQTLQAASLVGNNVLVPAQSVELSEGQGVSGAISLPASASSVSVSICNATGEAVRSIDLGTLSAGLQEFAWDGLLEDGTAAPAGAYDIKVTAQTDGTTESITTMLDGQVQSVTSDEQGGGLVLSVLGIGNVSFSDVYRIG</sequence>
<dbReference type="EMBL" id="JAAIJQ010000002">
    <property type="protein sequence ID" value="NEV60528.1"/>
    <property type="molecule type" value="Genomic_DNA"/>
</dbReference>
<evidence type="ECO:0000256" key="5">
    <source>
        <dbReference type="RuleBase" id="RU362076"/>
    </source>
</evidence>
<dbReference type="InterPro" id="IPR005648">
    <property type="entry name" value="FlgD"/>
</dbReference>
<evidence type="ECO:0000256" key="3">
    <source>
        <dbReference type="ARBA" id="ARBA00022795"/>
    </source>
</evidence>
<evidence type="ECO:0000313" key="8">
    <source>
        <dbReference type="EMBL" id="NEV60528.1"/>
    </source>
</evidence>
<keyword evidence="8" id="KW-0966">Cell projection</keyword>
<evidence type="ECO:0000259" key="7">
    <source>
        <dbReference type="Pfam" id="PF13861"/>
    </source>
</evidence>
<dbReference type="Gene3D" id="2.60.40.4070">
    <property type="match status" value="1"/>
</dbReference>
<dbReference type="AlphaFoldDB" id="A0A6M0JSM3"/>
<dbReference type="Pfam" id="PF13861">
    <property type="entry name" value="FLgD_tudor"/>
    <property type="match status" value="1"/>
</dbReference>
<dbReference type="Gene3D" id="2.30.30.910">
    <property type="match status" value="1"/>
</dbReference>
<dbReference type="Pfam" id="PF13860">
    <property type="entry name" value="FlgD_ig"/>
    <property type="match status" value="1"/>
</dbReference>
<keyword evidence="8" id="KW-0969">Cilium</keyword>
<keyword evidence="9" id="KW-1185">Reference proteome</keyword>
<gene>
    <name evidence="8" type="ORF">G3446_01245</name>
</gene>
<feature type="domain" description="FlgD/Vpr Ig-like" evidence="6">
    <location>
        <begin position="109"/>
        <end position="180"/>
    </location>
</feature>
<evidence type="ECO:0000256" key="2">
    <source>
        <dbReference type="ARBA" id="ARBA00016013"/>
    </source>
</evidence>
<organism evidence="8 9">
    <name type="scientific">Thiorhodococcus minor</name>
    <dbReference type="NCBI Taxonomy" id="57489"/>
    <lineage>
        <taxon>Bacteria</taxon>
        <taxon>Pseudomonadati</taxon>
        <taxon>Pseudomonadota</taxon>
        <taxon>Gammaproteobacteria</taxon>
        <taxon>Chromatiales</taxon>
        <taxon>Chromatiaceae</taxon>
        <taxon>Thiorhodococcus</taxon>
    </lineage>
</organism>
<accession>A0A6M0JSM3</accession>
<keyword evidence="3 5" id="KW-1005">Bacterial flagellum biogenesis</keyword>
<comment type="similarity">
    <text evidence="1 5">Belongs to the FlgD family.</text>
</comment>
<dbReference type="InterPro" id="IPR025965">
    <property type="entry name" value="FlgD/Vpr_Ig-like"/>
</dbReference>
<keyword evidence="8" id="KW-0282">Flagellum</keyword>
<proteinExistence type="inferred from homology"/>
<evidence type="ECO:0000259" key="6">
    <source>
        <dbReference type="Pfam" id="PF13860"/>
    </source>
</evidence>